<evidence type="ECO:0000256" key="5">
    <source>
        <dbReference type="PROSITE-ProRule" id="PRU01091"/>
    </source>
</evidence>
<dbReference type="InterPro" id="IPR016032">
    <property type="entry name" value="Sig_transdc_resp-reg_C-effctor"/>
</dbReference>
<dbReference type="RefSeq" id="WP_229730729.1">
    <property type="nucleotide sequence ID" value="NZ_BMCL01000001.1"/>
</dbReference>
<reference evidence="9 10" key="1">
    <citation type="submission" date="2017-02" db="EMBL/GenBank/DDBJ databases">
        <authorList>
            <person name="Peterson S.W."/>
        </authorList>
    </citation>
    <scope>NUCLEOTIDE SEQUENCE [LARGE SCALE GENOMIC DNA]</scope>
    <source>
        <strain evidence="9 10">P15</strain>
    </source>
</reference>
<evidence type="ECO:0000259" key="8">
    <source>
        <dbReference type="PROSITE" id="PS51755"/>
    </source>
</evidence>
<name>A0A1T5LKT7_9GAMM</name>
<accession>A0A1T5LKT7</accession>
<dbReference type="PROSITE" id="PS51755">
    <property type="entry name" value="OMPR_PHOB"/>
    <property type="match status" value="1"/>
</dbReference>
<proteinExistence type="predicted"/>
<organism evidence="9 10">
    <name type="scientific">Pseudoxanthomonas indica</name>
    <dbReference type="NCBI Taxonomy" id="428993"/>
    <lineage>
        <taxon>Bacteria</taxon>
        <taxon>Pseudomonadati</taxon>
        <taxon>Pseudomonadota</taxon>
        <taxon>Gammaproteobacteria</taxon>
        <taxon>Lysobacterales</taxon>
        <taxon>Lysobacteraceae</taxon>
        <taxon>Pseudoxanthomonas</taxon>
    </lineage>
</organism>
<dbReference type="STRING" id="428993.SAMN06296058_2686"/>
<feature type="repeat" description="TPR" evidence="4">
    <location>
        <begin position="260"/>
        <end position="293"/>
    </location>
</feature>
<feature type="region of interest" description="Disordered" evidence="6">
    <location>
        <begin position="109"/>
        <end position="137"/>
    </location>
</feature>
<keyword evidence="7" id="KW-0812">Transmembrane</keyword>
<keyword evidence="7" id="KW-1133">Transmembrane helix</keyword>
<dbReference type="Gene3D" id="1.25.40.10">
    <property type="entry name" value="Tetratricopeptide repeat domain"/>
    <property type="match status" value="2"/>
</dbReference>
<keyword evidence="2 4" id="KW-0802">TPR repeat</keyword>
<dbReference type="PANTHER" id="PTHR45586:SF1">
    <property type="entry name" value="LIPOPOLYSACCHARIDE ASSEMBLY PROTEIN B"/>
    <property type="match status" value="1"/>
</dbReference>
<dbReference type="Proteomes" id="UP000190341">
    <property type="component" value="Unassembled WGS sequence"/>
</dbReference>
<dbReference type="SUPFAM" id="SSF48452">
    <property type="entry name" value="TPR-like"/>
    <property type="match status" value="1"/>
</dbReference>
<feature type="domain" description="OmpR/PhoB-type" evidence="8">
    <location>
        <begin position="7"/>
        <end position="105"/>
    </location>
</feature>
<evidence type="ECO:0000256" key="1">
    <source>
        <dbReference type="ARBA" id="ARBA00022737"/>
    </source>
</evidence>
<evidence type="ECO:0000256" key="2">
    <source>
        <dbReference type="ARBA" id="ARBA00022803"/>
    </source>
</evidence>
<dbReference type="GO" id="GO:0003677">
    <property type="term" value="F:DNA binding"/>
    <property type="evidence" value="ECO:0007669"/>
    <property type="project" value="UniProtKB-UniRule"/>
</dbReference>
<dbReference type="InterPro" id="IPR019734">
    <property type="entry name" value="TPR_rpt"/>
</dbReference>
<dbReference type="Pfam" id="PF13432">
    <property type="entry name" value="TPR_16"/>
    <property type="match status" value="2"/>
</dbReference>
<evidence type="ECO:0000256" key="3">
    <source>
        <dbReference type="ARBA" id="ARBA00023125"/>
    </source>
</evidence>
<keyword evidence="3 5" id="KW-0238">DNA-binding</keyword>
<feature type="transmembrane region" description="Helical" evidence="7">
    <location>
        <begin position="144"/>
        <end position="164"/>
    </location>
</feature>
<dbReference type="Pfam" id="PF00486">
    <property type="entry name" value="Trans_reg_C"/>
    <property type="match status" value="1"/>
</dbReference>
<dbReference type="PROSITE" id="PS50005">
    <property type="entry name" value="TPR"/>
    <property type="match status" value="1"/>
</dbReference>
<evidence type="ECO:0000313" key="10">
    <source>
        <dbReference type="Proteomes" id="UP000190341"/>
    </source>
</evidence>
<keyword evidence="10" id="KW-1185">Reference proteome</keyword>
<dbReference type="PANTHER" id="PTHR45586">
    <property type="entry name" value="TPR REPEAT-CONTAINING PROTEIN PA4667"/>
    <property type="match status" value="1"/>
</dbReference>
<evidence type="ECO:0000256" key="4">
    <source>
        <dbReference type="PROSITE-ProRule" id="PRU00339"/>
    </source>
</evidence>
<dbReference type="GO" id="GO:0006355">
    <property type="term" value="P:regulation of DNA-templated transcription"/>
    <property type="evidence" value="ECO:0007669"/>
    <property type="project" value="InterPro"/>
</dbReference>
<dbReference type="AlphaFoldDB" id="A0A1T5LKT7"/>
<dbReference type="Gene3D" id="1.10.10.10">
    <property type="entry name" value="Winged helix-like DNA-binding domain superfamily/Winged helix DNA-binding domain"/>
    <property type="match status" value="1"/>
</dbReference>
<dbReference type="CDD" id="cd00383">
    <property type="entry name" value="trans_reg_C"/>
    <property type="match status" value="1"/>
</dbReference>
<feature type="DNA-binding region" description="OmpR/PhoB-type" evidence="5">
    <location>
        <begin position="7"/>
        <end position="105"/>
    </location>
</feature>
<evidence type="ECO:0000256" key="6">
    <source>
        <dbReference type="SAM" id="MobiDB-lite"/>
    </source>
</evidence>
<protein>
    <submittedName>
        <fullName evidence="9">Tetratricopeptide repeat-containing protein</fullName>
    </submittedName>
</protein>
<dbReference type="EMBL" id="FUZV01000002">
    <property type="protein sequence ID" value="SKC76612.1"/>
    <property type="molecule type" value="Genomic_DNA"/>
</dbReference>
<evidence type="ECO:0000256" key="7">
    <source>
        <dbReference type="SAM" id="Phobius"/>
    </source>
</evidence>
<dbReference type="SUPFAM" id="SSF46894">
    <property type="entry name" value="C-terminal effector domain of the bipartite response regulators"/>
    <property type="match status" value="1"/>
</dbReference>
<dbReference type="InterPro" id="IPR036388">
    <property type="entry name" value="WH-like_DNA-bd_sf"/>
</dbReference>
<dbReference type="SMART" id="SM00862">
    <property type="entry name" value="Trans_reg_C"/>
    <property type="match status" value="1"/>
</dbReference>
<dbReference type="SMART" id="SM00028">
    <property type="entry name" value="TPR"/>
    <property type="match status" value="2"/>
</dbReference>
<dbReference type="GO" id="GO:0000160">
    <property type="term" value="P:phosphorelay signal transduction system"/>
    <property type="evidence" value="ECO:0007669"/>
    <property type="project" value="InterPro"/>
</dbReference>
<sequence length="548" mass="59861">MTSDSEMRQCRLDDIDIDVQRQRVERDGRDLEVTGLSFQLLRYLLAQGNRVVGFDELIEHVWAPAVVNEETVTQRIKLLRQALGDDSRRPRYIRSVRGQGYQLCAVPQWHPPSQATRDASADVEHAGSKPGAAANQRQGSRAPVALAMVLLLTAVVGLLAYWWAGESSTQSADAKRPAPEGNPLLERAAYYAGIGQRDDNERAIALYQQVLKDSPHDAQALLGLSRAYSARVCLFNFPPEWAVQAEELASTVIRVQPDNGPAHAARGYAYDCRGGIDQALQGYERALQLDPADDKSRASAGYLYERKGRLADALNANTGLHGDPARVRFLQLQLASNLDLLGYPQAADARYRRSFELYPDNVFSNIAWPRFLFRQGRLSEAQAALDEAMQRGTAHVELFLLQAELALSRGDRQAAQAACRDAVQLRPQASLPGTLLGLADDSLGPIQARSRADALAVDLAAGAGYPSDWLEVALLHQAASEPAQALADVQRAIAGGYRDAAYLQVSPWFAELRRDPGYAAVIDALQRALVAERARVAPATIAKLTATP</sequence>
<dbReference type="InterPro" id="IPR001867">
    <property type="entry name" value="OmpR/PhoB-type_DNA-bd"/>
</dbReference>
<dbReference type="InterPro" id="IPR051012">
    <property type="entry name" value="CellSynth/LPSAsmb/PSIAsmb"/>
</dbReference>
<keyword evidence="7" id="KW-0472">Membrane</keyword>
<keyword evidence="1" id="KW-0677">Repeat</keyword>
<dbReference type="InterPro" id="IPR011990">
    <property type="entry name" value="TPR-like_helical_dom_sf"/>
</dbReference>
<evidence type="ECO:0000313" key="9">
    <source>
        <dbReference type="EMBL" id="SKC76612.1"/>
    </source>
</evidence>
<gene>
    <name evidence="9" type="ORF">SAMN06296058_2686</name>
</gene>